<dbReference type="InterPro" id="IPR018228">
    <property type="entry name" value="DNase_TatD-rel_CS"/>
</dbReference>
<evidence type="ECO:0000256" key="2">
    <source>
        <dbReference type="ARBA" id="ARBA00022723"/>
    </source>
</evidence>
<evidence type="ECO:0000256" key="4">
    <source>
        <dbReference type="PIRSR" id="PIRSR005902-1"/>
    </source>
</evidence>
<feature type="binding site" evidence="4">
    <location>
        <position position="206"/>
    </location>
    <ligand>
        <name>a divalent metal cation</name>
        <dbReference type="ChEBI" id="CHEBI:60240"/>
        <label>1</label>
    </ligand>
</feature>
<organism evidence="5 6">
    <name type="scientific">Priestia megaterium (strain WSH-002)</name>
    <name type="common">Bacillus megaterium</name>
    <dbReference type="NCBI Taxonomy" id="1006007"/>
    <lineage>
        <taxon>Bacteria</taxon>
        <taxon>Bacillati</taxon>
        <taxon>Bacillota</taxon>
        <taxon>Bacilli</taxon>
        <taxon>Bacillales</taxon>
        <taxon>Bacillaceae</taxon>
        <taxon>Priestia</taxon>
    </lineage>
</organism>
<gene>
    <name evidence="5" type="ORF">BMWSH_4722</name>
</gene>
<dbReference type="GO" id="GO:0046872">
    <property type="term" value="F:metal ion binding"/>
    <property type="evidence" value="ECO:0007669"/>
    <property type="project" value="UniProtKB-KW"/>
</dbReference>
<keyword evidence="2 4" id="KW-0479">Metal-binding</keyword>
<dbReference type="SUPFAM" id="SSF51556">
    <property type="entry name" value="Metallo-dependent hydrolases"/>
    <property type="match status" value="1"/>
</dbReference>
<dbReference type="PIRSF" id="PIRSF005902">
    <property type="entry name" value="DNase_TatD"/>
    <property type="match status" value="1"/>
</dbReference>
<dbReference type="PANTHER" id="PTHR46317">
    <property type="entry name" value="HYDROLASE OF PHP SUPERFAMILY-RELATED PROTEIN"/>
    <property type="match status" value="1"/>
</dbReference>
<dbReference type="Proteomes" id="UP000001283">
    <property type="component" value="Chromosome"/>
</dbReference>
<name>A0A8D3X382_PRIMW</name>
<proteinExistence type="inferred from homology"/>
<feature type="binding site" evidence="4">
    <location>
        <position position="158"/>
    </location>
    <ligand>
        <name>a divalent metal cation</name>
        <dbReference type="ChEBI" id="CHEBI:60240"/>
        <label>2</label>
    </ligand>
</feature>
<dbReference type="EMBL" id="CP003017">
    <property type="protein sequence ID" value="AEN91600.1"/>
    <property type="molecule type" value="Genomic_DNA"/>
</dbReference>
<dbReference type="Gene3D" id="3.20.20.140">
    <property type="entry name" value="Metal-dependent hydrolases"/>
    <property type="match status" value="1"/>
</dbReference>
<protein>
    <submittedName>
        <fullName evidence="5">Deoxyribonuclease, TatD family, putative</fullName>
    </submittedName>
</protein>
<evidence type="ECO:0000313" key="6">
    <source>
        <dbReference type="Proteomes" id="UP000001283"/>
    </source>
</evidence>
<dbReference type="PANTHER" id="PTHR46317:SF1">
    <property type="entry name" value="HYDROLASE, TATD FAMILY"/>
    <property type="match status" value="1"/>
</dbReference>
<feature type="binding site" evidence="4">
    <location>
        <position position="95"/>
    </location>
    <ligand>
        <name>a divalent metal cation</name>
        <dbReference type="ChEBI" id="CHEBI:60240"/>
        <label>1</label>
    </ligand>
</feature>
<comment type="similarity">
    <text evidence="1">Belongs to the metallo-dependent hydrolases superfamily. TatD-type hydrolase family.</text>
</comment>
<dbReference type="AlphaFoldDB" id="A0A8D3X382"/>
<dbReference type="KEGG" id="bmh:BMWSH_4722"/>
<dbReference type="Pfam" id="PF01026">
    <property type="entry name" value="TatD_DNase"/>
    <property type="match status" value="1"/>
</dbReference>
<dbReference type="PROSITE" id="PS01137">
    <property type="entry name" value="TATD_1"/>
    <property type="match status" value="1"/>
</dbReference>
<dbReference type="CDD" id="cd01310">
    <property type="entry name" value="TatD_DNAse"/>
    <property type="match status" value="1"/>
</dbReference>
<evidence type="ECO:0000256" key="1">
    <source>
        <dbReference type="ARBA" id="ARBA00009275"/>
    </source>
</evidence>
<feature type="binding site" evidence="4">
    <location>
        <position position="134"/>
    </location>
    <ligand>
        <name>a divalent metal cation</name>
        <dbReference type="ChEBI" id="CHEBI:60240"/>
        <label>2</label>
    </ligand>
</feature>
<dbReference type="GO" id="GO:0016788">
    <property type="term" value="F:hydrolase activity, acting on ester bonds"/>
    <property type="evidence" value="ECO:0007669"/>
    <property type="project" value="InterPro"/>
</dbReference>
<dbReference type="InterPro" id="IPR001130">
    <property type="entry name" value="TatD-like"/>
</dbReference>
<feature type="binding site" evidence="4">
    <location>
        <position position="13"/>
    </location>
    <ligand>
        <name>a divalent metal cation</name>
        <dbReference type="ChEBI" id="CHEBI:60240"/>
        <label>1</label>
    </ligand>
</feature>
<feature type="binding site" evidence="4">
    <location>
        <position position="11"/>
    </location>
    <ligand>
        <name>a divalent metal cation</name>
        <dbReference type="ChEBI" id="CHEBI:60240"/>
        <label>1</label>
    </ligand>
</feature>
<evidence type="ECO:0000313" key="5">
    <source>
        <dbReference type="EMBL" id="AEN91600.1"/>
    </source>
</evidence>
<keyword evidence="3" id="KW-0378">Hydrolase</keyword>
<sequence length="259" mass="29940">MGIMKQIIDSHIHLDQYDQKSWKDIIEHDPSLQALISVSSTLHSCQLNQKISKLYSCVKPAYGFHPEQMLPSSNELAELFAWIDQNNEEMIAVGEVGLPYYLSQTYTLSLEPYLELLEAFIIHSKKWGKPLILHAVYEDAEIVCDLLEKHSVSKAHFHWFKGAKKTVERMKNNGYYISVTPDIVYKPKIQALATDYPLDYLMVETDGPWPFEGPFQNQTTVPSMIHQSVQEIARLKRVSVTETYDFLYRNTARFYNLST</sequence>
<evidence type="ECO:0000256" key="3">
    <source>
        <dbReference type="ARBA" id="ARBA00022801"/>
    </source>
</evidence>
<reference evidence="5 6" key="1">
    <citation type="journal article" date="2011" name="J. Bacteriol.">
        <title>Complete genome sequence of the industrial strain Bacillus megaterium WSH-002.</title>
        <authorList>
            <person name="Liu L."/>
            <person name="Li Y."/>
            <person name="Zhang J."/>
            <person name="Zou W."/>
            <person name="Zhou Z."/>
            <person name="Liu J."/>
            <person name="Li X."/>
            <person name="Wang L."/>
            <person name="Chen J."/>
        </authorList>
    </citation>
    <scope>NUCLEOTIDE SEQUENCE [LARGE SCALE GENOMIC DNA]</scope>
    <source>
        <strain evidence="5 6">WSH-002</strain>
    </source>
</reference>
<accession>A0A8D3X382</accession>
<dbReference type="InterPro" id="IPR032466">
    <property type="entry name" value="Metal_Hydrolase"/>
</dbReference>